<gene>
    <name evidence="1" type="ORF">GR303_22790</name>
</gene>
<sequence>MADVYGQSKNLSSLPSRVFVIPVEFEPQGILELKDWNTPDAKGLILALSKESLINHETRTHHLQRIHDLRDSQARALYASQVVRDLGYDFVQYKTDQEVTGLKALSHIDIGPKDQGRICYCNMIPCRPSGPPLTLDISELHGAILTLFENSLS</sequence>
<proteinExistence type="predicted"/>
<evidence type="ECO:0000313" key="1">
    <source>
        <dbReference type="EMBL" id="NBJ27154.1"/>
    </source>
</evidence>
<accession>A0ABW9Z941</accession>
<dbReference type="EMBL" id="JAAAXJ010000029">
    <property type="protein sequence ID" value="NBJ27154.1"/>
    <property type="molecule type" value="Genomic_DNA"/>
</dbReference>
<organism evidence="1 2">
    <name type="scientific">Microvirga arsenatis</name>
    <dbReference type="NCBI Taxonomy" id="2692265"/>
    <lineage>
        <taxon>Bacteria</taxon>
        <taxon>Pseudomonadati</taxon>
        <taxon>Pseudomonadota</taxon>
        <taxon>Alphaproteobacteria</taxon>
        <taxon>Hyphomicrobiales</taxon>
        <taxon>Methylobacteriaceae</taxon>
        <taxon>Microvirga</taxon>
    </lineage>
</organism>
<name>A0ABW9Z941_9HYPH</name>
<evidence type="ECO:0008006" key="3">
    <source>
        <dbReference type="Google" id="ProtNLM"/>
    </source>
</evidence>
<dbReference type="RefSeq" id="WP_161726560.1">
    <property type="nucleotide sequence ID" value="NZ_JAAAXI010000038.1"/>
</dbReference>
<evidence type="ECO:0000313" key="2">
    <source>
        <dbReference type="Proteomes" id="UP000818323"/>
    </source>
</evidence>
<reference evidence="1 2" key="1">
    <citation type="submission" date="2020-01" db="EMBL/GenBank/DDBJ databases">
        <title>Microvirga sp. nov., an arsenate reduction bacterium isolated from Tibet hotspring sediments.</title>
        <authorList>
            <person name="Yuan C.-G."/>
        </authorList>
    </citation>
    <scope>NUCLEOTIDE SEQUENCE [LARGE SCALE GENOMIC DNA]</scope>
    <source>
        <strain evidence="1 2">SYSU G3D203</strain>
    </source>
</reference>
<comment type="caution">
    <text evidence="1">The sequence shown here is derived from an EMBL/GenBank/DDBJ whole genome shotgun (WGS) entry which is preliminary data.</text>
</comment>
<protein>
    <recommendedName>
        <fullName evidence="3">RES domain-containing protein</fullName>
    </recommendedName>
</protein>
<dbReference type="Proteomes" id="UP000818323">
    <property type="component" value="Unassembled WGS sequence"/>
</dbReference>
<keyword evidence="2" id="KW-1185">Reference proteome</keyword>